<comment type="similarity">
    <text evidence="1 3">Belongs to the short-chain dehydrogenases/reductases (SDR) family.</text>
</comment>
<name>A0A4Q7Y375_9ACTN</name>
<dbReference type="PRINTS" id="PR00081">
    <property type="entry name" value="GDHRDH"/>
</dbReference>
<dbReference type="GO" id="GO:0016491">
    <property type="term" value="F:oxidoreductase activity"/>
    <property type="evidence" value="ECO:0007669"/>
    <property type="project" value="UniProtKB-KW"/>
</dbReference>
<dbReference type="Pfam" id="PF00106">
    <property type="entry name" value="adh_short"/>
    <property type="match status" value="1"/>
</dbReference>
<accession>A0A4Q7Y375</accession>
<dbReference type="AlphaFoldDB" id="A0A4Q7Y375"/>
<feature type="domain" description="Ketoreductase" evidence="4">
    <location>
        <begin position="16"/>
        <end position="195"/>
    </location>
</feature>
<dbReference type="NCBIfam" id="NF004526">
    <property type="entry name" value="PRK05872.1"/>
    <property type="match status" value="1"/>
</dbReference>
<protein>
    <submittedName>
        <fullName evidence="5">Short-subunit dehydrogenase</fullName>
    </submittedName>
</protein>
<dbReference type="Proteomes" id="UP000292507">
    <property type="component" value="Unassembled WGS sequence"/>
</dbReference>
<comment type="caution">
    <text evidence="5">The sequence shown here is derived from an EMBL/GenBank/DDBJ whole genome shotgun (WGS) entry which is preliminary data.</text>
</comment>
<evidence type="ECO:0000259" key="4">
    <source>
        <dbReference type="SMART" id="SM00822"/>
    </source>
</evidence>
<evidence type="ECO:0000256" key="1">
    <source>
        <dbReference type="ARBA" id="ARBA00006484"/>
    </source>
</evidence>
<evidence type="ECO:0000313" key="6">
    <source>
        <dbReference type="Proteomes" id="UP000292507"/>
    </source>
</evidence>
<dbReference type="GO" id="GO:0016020">
    <property type="term" value="C:membrane"/>
    <property type="evidence" value="ECO:0007669"/>
    <property type="project" value="TreeGrafter"/>
</dbReference>
<dbReference type="CDD" id="cd05233">
    <property type="entry name" value="SDR_c"/>
    <property type="match status" value="1"/>
</dbReference>
<evidence type="ECO:0000256" key="3">
    <source>
        <dbReference type="RuleBase" id="RU000363"/>
    </source>
</evidence>
<dbReference type="InterPro" id="IPR057326">
    <property type="entry name" value="KR_dom"/>
</dbReference>
<reference evidence="5 6" key="1">
    <citation type="submission" date="2019-02" db="EMBL/GenBank/DDBJ databases">
        <title>Sequencing the genomes of 1000 actinobacteria strains.</title>
        <authorList>
            <person name="Klenk H.-P."/>
        </authorList>
    </citation>
    <scope>NUCLEOTIDE SEQUENCE [LARGE SCALE GENOMIC DNA]</scope>
    <source>
        <strain evidence="5 6">DSM 44509</strain>
    </source>
</reference>
<keyword evidence="2" id="KW-0560">Oxidoreductase</keyword>
<dbReference type="PANTHER" id="PTHR44196:SF1">
    <property type="entry name" value="DEHYDROGENASE_REDUCTASE SDR FAMILY MEMBER 7B"/>
    <property type="match status" value="1"/>
</dbReference>
<organism evidence="5 6">
    <name type="scientific">Blastococcus saxobsidens</name>
    <dbReference type="NCBI Taxonomy" id="138336"/>
    <lineage>
        <taxon>Bacteria</taxon>
        <taxon>Bacillati</taxon>
        <taxon>Actinomycetota</taxon>
        <taxon>Actinomycetes</taxon>
        <taxon>Geodermatophilales</taxon>
        <taxon>Geodermatophilaceae</taxon>
        <taxon>Blastococcus</taxon>
    </lineage>
</organism>
<dbReference type="RefSeq" id="WP_104527324.1">
    <property type="nucleotide sequence ID" value="NZ_POQT01000005.1"/>
</dbReference>
<evidence type="ECO:0000313" key="5">
    <source>
        <dbReference type="EMBL" id="RZU31302.1"/>
    </source>
</evidence>
<dbReference type="FunFam" id="3.40.50.720:FF:000084">
    <property type="entry name" value="Short-chain dehydrogenase reductase"/>
    <property type="match status" value="1"/>
</dbReference>
<dbReference type="InterPro" id="IPR036291">
    <property type="entry name" value="NAD(P)-bd_dom_sf"/>
</dbReference>
<dbReference type="Gene3D" id="3.40.50.720">
    <property type="entry name" value="NAD(P)-binding Rossmann-like Domain"/>
    <property type="match status" value="1"/>
</dbReference>
<dbReference type="PRINTS" id="PR00080">
    <property type="entry name" value="SDRFAMILY"/>
</dbReference>
<dbReference type="SUPFAM" id="SSF51735">
    <property type="entry name" value="NAD(P)-binding Rossmann-fold domains"/>
    <property type="match status" value="1"/>
</dbReference>
<dbReference type="PROSITE" id="PS00061">
    <property type="entry name" value="ADH_SHORT"/>
    <property type="match status" value="1"/>
</dbReference>
<dbReference type="OrthoDB" id="3743899at2"/>
<dbReference type="SMART" id="SM00822">
    <property type="entry name" value="PKS_KR"/>
    <property type="match status" value="1"/>
</dbReference>
<dbReference type="InterPro" id="IPR002347">
    <property type="entry name" value="SDR_fam"/>
</dbReference>
<sequence length="304" mass="31840">MAAGPGKRKRIPLAGRSVLITGAARGIGAALARKAAARGARVALVGLEPQELARVADELGPEHLWVEADVTDPEALKAAVQRTVDTFGGLDIVVANAGIAPLTTVMTSSAHALARTIEVNLIGTMLTAHAALPAIAERRGHVLLISSAAAFTVLPGMSAYCASKAGVERFGDALRLEVAHRGVTVASAHPTWIDTDMVRDTEEALPTFKETRKQLPGPLGAFTSVEACAEALLRNMETRGRRVFVPRSVGTVAALRQLVTGVLAEKVAMAVSAKRVPQLERDIEALKGREFGRNSVGDRSTGAA</sequence>
<dbReference type="PANTHER" id="PTHR44196">
    <property type="entry name" value="DEHYDROGENASE/REDUCTASE SDR FAMILY MEMBER 7B"/>
    <property type="match status" value="1"/>
</dbReference>
<dbReference type="InterPro" id="IPR020904">
    <property type="entry name" value="Sc_DH/Rdtase_CS"/>
</dbReference>
<proteinExistence type="inferred from homology"/>
<keyword evidence="6" id="KW-1185">Reference proteome</keyword>
<gene>
    <name evidence="5" type="ORF">BKA19_0960</name>
</gene>
<evidence type="ECO:0000256" key="2">
    <source>
        <dbReference type="ARBA" id="ARBA00023002"/>
    </source>
</evidence>
<dbReference type="EMBL" id="SHKV01000001">
    <property type="protein sequence ID" value="RZU31302.1"/>
    <property type="molecule type" value="Genomic_DNA"/>
</dbReference>